<reference evidence="8 9" key="1">
    <citation type="submission" date="2005-10" db="EMBL/GenBank/DDBJ databases">
        <title>Complete sequence of Geobacter metallireducens GS-15.</title>
        <authorList>
            <consortium name="US DOE Joint Genome Institute"/>
            <person name="Copeland A."/>
            <person name="Lucas S."/>
            <person name="Lapidus A."/>
            <person name="Barry K."/>
            <person name="Detter J.C."/>
            <person name="Glavina T."/>
            <person name="Hammon N."/>
            <person name="Israni S."/>
            <person name="Pitluck S."/>
            <person name="Di Bartolo G."/>
            <person name="Chain P."/>
            <person name="Schmutz J."/>
            <person name="Larimer F."/>
            <person name="Land M."/>
            <person name="Kyrpides N."/>
            <person name="Ivanova N."/>
            <person name="Richardson P."/>
        </authorList>
    </citation>
    <scope>NUCLEOTIDE SEQUENCE [LARGE SCALE GENOMIC DNA]</scope>
    <source>
        <strain evidence="9">ATCC 53774 / DSM 7210 / GS-15</strain>
    </source>
</reference>
<evidence type="ECO:0000256" key="1">
    <source>
        <dbReference type="ARBA" id="ARBA00010982"/>
    </source>
</evidence>
<accession>Q39TI4</accession>
<dbReference type="Proteomes" id="UP000007073">
    <property type="component" value="Chromosome"/>
</dbReference>
<dbReference type="Pfam" id="PF02803">
    <property type="entry name" value="Thiolase_C"/>
    <property type="match status" value="1"/>
</dbReference>
<dbReference type="STRING" id="269799.Gmet_2213"/>
<evidence type="ECO:0000259" key="6">
    <source>
        <dbReference type="Pfam" id="PF00108"/>
    </source>
</evidence>
<feature type="domain" description="Thiolase N-terminal" evidence="6">
    <location>
        <begin position="5"/>
        <end position="261"/>
    </location>
</feature>
<proteinExistence type="inferred from homology"/>
<keyword evidence="2 5" id="KW-0808">Transferase</keyword>
<organism evidence="8 9">
    <name type="scientific">Geobacter metallireducens (strain ATCC 53774 / DSM 7210 / GS-15)</name>
    <dbReference type="NCBI Taxonomy" id="269799"/>
    <lineage>
        <taxon>Bacteria</taxon>
        <taxon>Pseudomonadati</taxon>
        <taxon>Thermodesulfobacteriota</taxon>
        <taxon>Desulfuromonadia</taxon>
        <taxon>Geobacterales</taxon>
        <taxon>Geobacteraceae</taxon>
        <taxon>Geobacter</taxon>
    </lineage>
</organism>
<dbReference type="GO" id="GO:0003988">
    <property type="term" value="F:acetyl-CoA C-acyltransferase activity"/>
    <property type="evidence" value="ECO:0007669"/>
    <property type="project" value="UniProtKB-ARBA"/>
</dbReference>
<keyword evidence="9" id="KW-1185">Reference proteome</keyword>
<dbReference type="PANTHER" id="PTHR18919:SF107">
    <property type="entry name" value="ACETYL-COA ACETYLTRANSFERASE, CYTOSOLIC"/>
    <property type="match status" value="1"/>
</dbReference>
<dbReference type="AlphaFoldDB" id="Q39TI4"/>
<reference evidence="8 9" key="2">
    <citation type="journal article" date="2009" name="BMC Microbiol.">
        <title>The genome sequence of Geobacter metallireducens: features of metabolism, physiology and regulation common and dissimilar to Geobacter sulfurreducens.</title>
        <authorList>
            <person name="Aklujkar M."/>
            <person name="Krushkal J."/>
            <person name="DiBartolo G."/>
            <person name="Lapidus A."/>
            <person name="Land M.L."/>
            <person name="Lovley D.R."/>
        </authorList>
    </citation>
    <scope>NUCLEOTIDE SEQUENCE [LARGE SCALE GENOMIC DNA]</scope>
    <source>
        <strain evidence="9">ATCC 53774 / DSM 7210 / GS-15</strain>
    </source>
</reference>
<evidence type="ECO:0000313" key="9">
    <source>
        <dbReference type="Proteomes" id="UP000007073"/>
    </source>
</evidence>
<dbReference type="Pfam" id="PF00108">
    <property type="entry name" value="Thiolase_N"/>
    <property type="match status" value="1"/>
</dbReference>
<feature type="active site" description="Proton acceptor" evidence="4">
    <location>
        <position position="348"/>
    </location>
</feature>
<evidence type="ECO:0000313" key="8">
    <source>
        <dbReference type="EMBL" id="ABB32440.1"/>
    </source>
</evidence>
<dbReference type="NCBIfam" id="TIGR01930">
    <property type="entry name" value="AcCoA-C-Actrans"/>
    <property type="match status" value="1"/>
</dbReference>
<dbReference type="InterPro" id="IPR002155">
    <property type="entry name" value="Thiolase"/>
</dbReference>
<dbReference type="PANTHER" id="PTHR18919">
    <property type="entry name" value="ACETYL-COA C-ACYLTRANSFERASE"/>
    <property type="match status" value="1"/>
</dbReference>
<dbReference type="InterPro" id="IPR020617">
    <property type="entry name" value="Thiolase_C"/>
</dbReference>
<evidence type="ECO:0000259" key="7">
    <source>
        <dbReference type="Pfam" id="PF02803"/>
    </source>
</evidence>
<dbReference type="CDD" id="cd00751">
    <property type="entry name" value="thiolase"/>
    <property type="match status" value="1"/>
</dbReference>
<gene>
    <name evidence="8" type="ordered locus">Gmet_2213</name>
</gene>
<dbReference type="FunFam" id="3.40.47.10:FF:000010">
    <property type="entry name" value="Acetyl-CoA acetyltransferase (Thiolase)"/>
    <property type="match status" value="1"/>
</dbReference>
<evidence type="ECO:0000256" key="5">
    <source>
        <dbReference type="RuleBase" id="RU003557"/>
    </source>
</evidence>
<feature type="active site" description="Proton acceptor" evidence="4">
    <location>
        <position position="378"/>
    </location>
</feature>
<dbReference type="SUPFAM" id="SSF53901">
    <property type="entry name" value="Thiolase-like"/>
    <property type="match status" value="2"/>
</dbReference>
<comment type="similarity">
    <text evidence="1 5">Belongs to the thiolase-like superfamily. Thiolase family.</text>
</comment>
<dbReference type="HOGENOM" id="CLU_031026_0_0_7"/>
<keyword evidence="3 5" id="KW-0012">Acyltransferase</keyword>
<dbReference type="InterPro" id="IPR016039">
    <property type="entry name" value="Thiolase-like"/>
</dbReference>
<dbReference type="KEGG" id="gme:Gmet_2213"/>
<dbReference type="InterPro" id="IPR020610">
    <property type="entry name" value="Thiolase_AS"/>
</dbReference>
<dbReference type="EMBL" id="CP000148">
    <property type="protein sequence ID" value="ABB32440.1"/>
    <property type="molecule type" value="Genomic_DNA"/>
</dbReference>
<sequence>MEEAVIVGAARTAIGDFMGALKDVSAVDLGIAAVQGALKKAGIGPELVEEVVGGMIYKAGAKGNPARQVQLKTGIPLEGAATTVEQLCGSAMRALEIASQQILLGKTSVGVAVGMESMSQAPYLLLNARQGLRLGSDSIEDHLLHDALIDAFSGTHMGITAENLAEKYGISREEQDDLALLSHQRAVAAAESGKFRAEIVPVEVKSRKGTIVIDTDEHPRADMSREKLAALRPAFKKDGTVTAGNASSINDGAAALVLMTARRARELGVSPIARIRATASFGVAPEIMGIGPAYAIPKALKYADLQMKDIDYFEINEAFAAQFLAVNRELNIDLSRVNANGSGIALGHPVGCTGIRIIVTMLEEMKRRQGRYGVASLCVGGGPAMATVIEMI</sequence>
<feature type="domain" description="Thiolase C-terminal" evidence="7">
    <location>
        <begin position="270"/>
        <end position="390"/>
    </location>
</feature>
<dbReference type="PROSITE" id="PS00099">
    <property type="entry name" value="THIOLASE_3"/>
    <property type="match status" value="1"/>
</dbReference>
<name>Q39TI4_GEOMG</name>
<dbReference type="InterPro" id="IPR020616">
    <property type="entry name" value="Thiolase_N"/>
</dbReference>
<protein>
    <submittedName>
        <fullName evidence="8">Thiolase</fullName>
    </submittedName>
</protein>
<feature type="active site" description="Acyl-thioester intermediate" evidence="4">
    <location>
        <position position="88"/>
    </location>
</feature>
<evidence type="ECO:0000256" key="2">
    <source>
        <dbReference type="ARBA" id="ARBA00022679"/>
    </source>
</evidence>
<evidence type="ECO:0000256" key="4">
    <source>
        <dbReference type="PIRSR" id="PIRSR000429-1"/>
    </source>
</evidence>
<dbReference type="eggNOG" id="COG0183">
    <property type="taxonomic scope" value="Bacteria"/>
</dbReference>
<dbReference type="Gene3D" id="3.40.47.10">
    <property type="match status" value="2"/>
</dbReference>
<evidence type="ECO:0000256" key="3">
    <source>
        <dbReference type="ARBA" id="ARBA00023315"/>
    </source>
</evidence>
<dbReference type="PIRSF" id="PIRSF000429">
    <property type="entry name" value="Ac-CoA_Ac_transf"/>
    <property type="match status" value="1"/>
</dbReference>